<evidence type="ECO:0000259" key="20">
    <source>
        <dbReference type="PROSITE" id="PS51874"/>
    </source>
</evidence>
<evidence type="ECO:0000256" key="11">
    <source>
        <dbReference type="ARBA" id="ARBA00022806"/>
    </source>
</evidence>
<dbReference type="InterPro" id="IPR009003">
    <property type="entry name" value="Peptidase_S1_PA"/>
</dbReference>
<reference evidence="21" key="1">
    <citation type="journal article" date="2023" name="Virology">
        <title>Broadening the host range and genetic diversity of waikaviruses.</title>
        <authorList>
            <person name="Sidharthan V.K."/>
            <person name="Rajeswari V."/>
            <person name="Baranwal V.K."/>
        </authorList>
    </citation>
    <scope>NUCLEOTIDE SEQUENCE</scope>
    <source>
        <strain evidence="21">Ana dep</strain>
    </source>
</reference>
<dbReference type="Gene3D" id="2.60.120.20">
    <property type="match status" value="3"/>
</dbReference>
<dbReference type="GO" id="GO:0019028">
    <property type="term" value="C:viral capsid"/>
    <property type="evidence" value="ECO:0007669"/>
    <property type="project" value="UniProtKB-KW"/>
</dbReference>
<keyword evidence="8" id="KW-0548">Nucleotidyltransferase</keyword>
<dbReference type="Pfam" id="PF00680">
    <property type="entry name" value="RdRP_1"/>
    <property type="match status" value="1"/>
</dbReference>
<dbReference type="InterPro" id="IPR014759">
    <property type="entry name" value="Helicase_SF3_ssRNA_vir"/>
</dbReference>
<keyword evidence="16" id="KW-1133">Transmembrane helix</keyword>
<dbReference type="Pfam" id="PF12264">
    <property type="entry name" value="Waikav_capsid_1"/>
    <property type="match status" value="1"/>
</dbReference>
<feature type="region of interest" description="Disordered" evidence="17">
    <location>
        <begin position="1413"/>
        <end position="1449"/>
    </location>
</feature>
<evidence type="ECO:0000256" key="1">
    <source>
        <dbReference type="ARBA" id="ARBA00004328"/>
    </source>
</evidence>
<evidence type="ECO:0000256" key="15">
    <source>
        <dbReference type="ARBA" id="ARBA00022953"/>
    </source>
</evidence>
<evidence type="ECO:0000256" key="6">
    <source>
        <dbReference type="ARBA" id="ARBA00022679"/>
    </source>
</evidence>
<dbReference type="InterPro" id="IPR024379">
    <property type="entry name" value="Waikavirus_capsid-1"/>
</dbReference>
<dbReference type="PROSITE" id="PS51874">
    <property type="entry name" value="PCV_3C_PRO"/>
    <property type="match status" value="1"/>
</dbReference>
<name>A0AA48SGG2_9SECO</name>
<keyword evidence="11" id="KW-0347">Helicase</keyword>
<dbReference type="Gene3D" id="2.40.10.10">
    <property type="entry name" value="Trypsin-like serine proteases"/>
    <property type="match status" value="1"/>
</dbReference>
<dbReference type="PROSITE" id="PS51218">
    <property type="entry name" value="SF3_HELICASE_2"/>
    <property type="match status" value="1"/>
</dbReference>
<dbReference type="SUPFAM" id="SSF50494">
    <property type="entry name" value="Trypsin-like serine proteases"/>
    <property type="match status" value="1"/>
</dbReference>
<evidence type="ECO:0000256" key="12">
    <source>
        <dbReference type="ARBA" id="ARBA00022807"/>
    </source>
</evidence>
<dbReference type="GO" id="GO:0006508">
    <property type="term" value="P:proteolysis"/>
    <property type="evidence" value="ECO:0007669"/>
    <property type="project" value="UniProtKB-KW"/>
</dbReference>
<evidence type="ECO:0000256" key="2">
    <source>
        <dbReference type="ARBA" id="ARBA00020107"/>
    </source>
</evidence>
<evidence type="ECO:0000256" key="7">
    <source>
        <dbReference type="ARBA" id="ARBA00022692"/>
    </source>
</evidence>
<dbReference type="CDD" id="cd23169">
    <property type="entry name" value="ps-ssRNAv-Picornavirales"/>
    <property type="match status" value="1"/>
</dbReference>
<keyword evidence="4" id="KW-0167">Capsid protein</keyword>
<dbReference type="GO" id="GO:0003723">
    <property type="term" value="F:RNA binding"/>
    <property type="evidence" value="ECO:0007669"/>
    <property type="project" value="InterPro"/>
</dbReference>
<keyword evidence="14" id="KW-0946">Virion</keyword>
<dbReference type="SUPFAM" id="SSF56672">
    <property type="entry name" value="DNA/RNA polymerases"/>
    <property type="match status" value="1"/>
</dbReference>
<keyword evidence="12" id="KW-0788">Thiol protease</keyword>
<keyword evidence="15" id="KW-0693">Viral RNA replication</keyword>
<protein>
    <recommendedName>
        <fullName evidence="2">Genome polyprotein</fullName>
    </recommendedName>
</protein>
<dbReference type="InterPro" id="IPR043128">
    <property type="entry name" value="Rev_trsase/Diguanyl_cyclase"/>
</dbReference>
<evidence type="ECO:0000256" key="10">
    <source>
        <dbReference type="ARBA" id="ARBA00022801"/>
    </source>
</evidence>
<dbReference type="CDD" id="cd00205">
    <property type="entry name" value="rhv_like"/>
    <property type="match status" value="1"/>
</dbReference>
<dbReference type="InterPro" id="IPR024387">
    <property type="entry name" value="Pept_C3G_Picornavir"/>
</dbReference>
<dbReference type="Pfam" id="PF00910">
    <property type="entry name" value="RNA_helicase"/>
    <property type="match status" value="1"/>
</dbReference>
<dbReference type="SUPFAM" id="SSF88633">
    <property type="entry name" value="Positive stranded ssRNA viruses"/>
    <property type="match status" value="2"/>
</dbReference>
<evidence type="ECO:0000256" key="17">
    <source>
        <dbReference type="SAM" id="MobiDB-lite"/>
    </source>
</evidence>
<evidence type="ECO:0000259" key="19">
    <source>
        <dbReference type="PROSITE" id="PS51218"/>
    </source>
</evidence>
<keyword evidence="6" id="KW-0808">Transferase</keyword>
<dbReference type="Pfam" id="PF00915">
    <property type="entry name" value="Calici_coat"/>
    <property type="match status" value="1"/>
</dbReference>
<evidence type="ECO:0000256" key="9">
    <source>
        <dbReference type="ARBA" id="ARBA00022741"/>
    </source>
</evidence>
<evidence type="ECO:0000256" key="13">
    <source>
        <dbReference type="ARBA" id="ARBA00022840"/>
    </source>
</evidence>
<dbReference type="GO" id="GO:0005524">
    <property type="term" value="F:ATP binding"/>
    <property type="evidence" value="ECO:0007669"/>
    <property type="project" value="UniProtKB-KW"/>
</dbReference>
<keyword evidence="7" id="KW-0812">Transmembrane</keyword>
<evidence type="ECO:0000256" key="16">
    <source>
        <dbReference type="ARBA" id="ARBA00022989"/>
    </source>
</evidence>
<evidence type="ECO:0000256" key="4">
    <source>
        <dbReference type="ARBA" id="ARBA00022561"/>
    </source>
</evidence>
<dbReference type="GO" id="GO:0030430">
    <property type="term" value="C:host cell cytoplasm"/>
    <property type="evidence" value="ECO:0007669"/>
    <property type="project" value="UniProtKB-SubCell"/>
</dbReference>
<sequence length="3576" mass="400217">MSIPWYFRALWFLINCEASFHTRSLDWVVVTLIYWVYHVKLAWFLTTSLIKMQNTNTNNHRTSSLSSVNKSLLRLKVAAGVVFETDFRCLHSKALSSSALCGCFYCNFISRINKFYIKNKVIVSRPELNVLTGYSFRRLFSNSCLLFCDSARSGAPSIEYAKALADNWLGCEYDCPVSGMHGINTEKCYNHDSWGFCNNAQHLFECFSTSDQKRGDFFPVYGEGSFWHTTCTSCAASCAFASPREGMILAEFMSFLNVGYTGLIYYVCLRGDDERVQCSKAFANLIVLMQGGCVEWNQVEVYHVDPEVSSAECNVILSTQTADGQMFGFNVIKRYAKDDDVLGKECCNHTFILKNTADGGVSISLSPKMMRVLMMLMPCHGYMTGIQYDELGNKHKVENMCGLYSIGGMIGVNIRCNEEFKRLHQRFYEGGFRVPNPPLQPPGEEDFTLADNGSTDDDDFPFSLSFHDGDLNCVQQSSTGTEYEDEIEEVDEDDETSLLLARAREFKNNDEPLLVIETSRTSTRGLVDLSKRVGGLLKGATNCVSKLHAVWDWPLDTIIKQVRDLGDYMSQYKDSVSDTVWSCQMCTEVRSELEAAIQKQTVAMEVLRESVKKLSAALDGVTGMNQTNLKLLEAKILEVEKIKGGLSSGSGITTAKELELLRSLNDLTEAYQSLKSDVEALSQLVSRGKERPIPRRESNSTVGEQMAVPRRVKKKDKSVSRNDDFPFEFREGPRTSIVTARAQMADPVEEQVPEPTQSEIVTFEGGESSAKSVSTSVVKVGRGDLSHNALLTDIYLGSVKWSVSSGEGKVLKSFSLPEAIWENNPFLKNFAQFFQYYTCSGFTIKITTTSVPMQGGTLLVCWDAMDCAGRQKINTVLQLSNLPFALIHASTSEKLEFTVDSPSIQSTMCLSGSEHSLSKLGTFYICIANVLNAAAETSQSVDLNVWVKFNNPEFSFRTVAHEIVQAQSGSSIDGLGGIESLEAIIAEGKWSNTSSTNLMELTVHPTAVDIKDGLVTQTVLSVISHMYSRWSGSLIYKFVFGASAFVRGKLLVSVVPIAFRNTKITIDQMSTFPSIVCDLSLQTREFSITAPYCSIGENSLVCRDSLYDVSAYDAQLVTSRIHVVVLDALVMNANASNSISFFVTVRPGPDFSLFDVSGIKAEFVERTIKQSFGPGLCSSALIGRGYSSWVSLSSVLHNFRLDSARLNALCMMVSPVYRNNPPCITLLSWLASIFVEWSGSLTYTLRAHSYDRSSACVIRVWYDCNGSTQSGDEFEFLSDVAPPAGKHVVYWDPFENDTMRITVPFMARTKKLLLHKARYEPSDNDWLWYYNGMLVIDYEGRKDIGLELSIAGGSDFQMFEQTVAPRCGKVTKSFTQLSYHDKMKGVTSFPSNTGRLSGPINKAIVTPVKFVPSEGVDKGKESPGSSVPPTSARRVKKNNGPKEGDTDVDVEGRPIIFRNGDWEFISDDEDDAIAQGPAKCIPHPEENERAIDEDGDPIIFRNGAWECYEEENSDTGEADAEVGGCFGSCAGLGDAADLVKEINETGAVRRALDVAEGLQETAEVAGKTLPALCESMKFLLPLLNKAEKFSGCVEEKLAQFGSLKSKIMRVIKNMLSSSIPGVVKSACEKDEYVWATMLTIIGGSALIWFCKSKKSFLKKLSILCMIVWAPYIGDKIFQLGAWIKKKFKDMFSTTQTTDKCRAHSNCGPFEFAKESFGNFSDWFSSNWMEASQRILTVLGVVASLVVWGTIPDGKKLSSFSERFKEVGNKGRSFSNIFSGFNSITKMCGEWSKTFVSWIAGSNEDALPKADCVLQKYVDFDIREWVTNVREMSLQEKKFVGFGTPEYISKVRRLYDASQKIQGVAMSGVQFGFQLNAIIKDCTEKSRELLDLTYSLKGMKQTRIDPIHICMIGAPGVGKSAVSHVIINNLLDHRGEPEIDRIYTRCCADQYWSNYHQEPVILYDDLGAITTKLKLSDYAEIMGVKTNDPFSIPMAIAEEKGKHCTSRYIFSCTNVLELDDSGDVVTKAAYYRRRNVLLRVERDPDVEKSEANPTAGLLFTVLGHSAENVDGTRFFFGVKTRWDEPFLKDVDTSDWVFEKVNFKTFLKFLCVYTDAYMKSQEKLLAGIHHYRVDPFEDEVVTEDDNAEAQVGPETEKVITLGELMSAFDKRAVEPRIIYNMMHSKGVIPPDQWKTSKPMKCREYIDSLCGCGVERSCCYRYNLRNMQRCLSDVPGDPVFKKFVLKSVNKNPEDTLLKVVNSDLFSNIHPASVLHTIASYYRMALPEDVCPFALHHQFAKDRSPLFGEEVELDFEDRISPKLDFFLVGKDPVYLWPSVAKLFPRSIEKYGYIAVWTGKAFVYISDKKQVGLRLESVQAVWRDIWIEGPQCNVNLLDLFPADDRTLIKGLVKEVSDFGEQMSFSEPFLKAIENFSSIYSKPETFAFILHCVAIRFERSKKLSQALEKESKKKRLLKSTEMLNKIEEDMTCSLSRKMKIALSIAGGIAASGLLVGVFFGLKALFSGVSSLLGGNDKKEEVSAETSSGGASGNFTTARVIKTRSPQIKIVNVASETSSGGASGNFQTPRVIKARRPVQLKSQEGFGTAYDDKDTLPAHLKKERRKKNRDKFKRAIIAQAKGKVDNDNSLVKGNLDWQKYVEKREVNKPTGNYKSEVLQRIARDVVAAASNKTVGECIAEVGEEKFETAVTEQLMELQKISSAELKELVKCGTVNEATKQVQVGSFGVVKDINLIKLVDTHIAGMSCCIIGFSGDGPGKVFGCMRIKSTFIIIPAHYIDSFEEKDDLYFVCPNKVTKIKCEGYRMCSFPGYQDVILWDLGPTVPPARNYMPFFYKESDWKNYTTRSGLMVQAKYLAKNVTIFANVLEKIELVNVDTEVPTGMYSMLDSTHTIIEGLRYRVNSMPGSCGSPILISNTKNDRKIGGMHVAGHEASCIGYAEIITQEKLQVCIDELDKLRIVGNDTIDTPDIDYATAQKRDIEDKGNLGIVGVVHSSLVPNIPSKTSIVKSHIHGMIGKVASEPAILSKWDHRLGNLRSKWDPVIEGVKKYGTEITPFSTFAISLVERHMVWLFQGANNSRYSRKVNNVDVGINGIQETDFWAPMEMKTSPGYPYVLRKPKNATGKSWLFKEVGTYPSGRTQWALGDEEFIKSFNTMHDDIKRGVTLKYLTMECPKDERRKLSKIYDTPATRTFTILPPEVNLLFRMYFGDFAAMVMETRANHFCQVGINCETLEWSDLMNNMKQKGSRGFAGDYGKFDGIGSPEIYHSIVSFINKWYDDGEENARARHALINSIVHRHGLVNDLIIRYSQGMPSGFSMTVIFNSFVNYYYMSLAWMHIIARSPLSPQADLGSFAYYAKIIVYGDDNVVAVNKAFLPYYNLRTVASYLSQYGITYTDDAKNPIHMSEPDVDISTVTFLKRSFVNFGGSALWKAPLNKVSIEERCNWIRDCEIPEEALFQNIDSALYEAHIHGEEYFNDLKLRLNKALERVGLPLVYHTFSQNLSRWWANMTDFNLDPVNLSQLVELSKFNDIDMNKKYHDLRLGQDVKLSDILEYARTAPSAVFVP</sequence>
<dbReference type="InterPro" id="IPR043502">
    <property type="entry name" value="DNA/RNA_pol_sf"/>
</dbReference>
<dbReference type="Gene3D" id="1.20.960.20">
    <property type="match status" value="1"/>
</dbReference>
<dbReference type="InterPro" id="IPR033703">
    <property type="entry name" value="Rhv-like"/>
</dbReference>
<dbReference type="GO" id="GO:0039694">
    <property type="term" value="P:viral RNA genome replication"/>
    <property type="evidence" value="ECO:0007669"/>
    <property type="project" value="InterPro"/>
</dbReference>
<keyword evidence="5" id="KW-0645">Protease</keyword>
<dbReference type="PROSITE" id="PS50507">
    <property type="entry name" value="RDRP_SSRNA_POS"/>
    <property type="match status" value="1"/>
</dbReference>
<keyword evidence="3" id="KW-0696">RNA-directed RNA polymerase</keyword>
<dbReference type="InterPro" id="IPR001205">
    <property type="entry name" value="RNA-dir_pol_C"/>
</dbReference>
<dbReference type="InterPro" id="IPR043504">
    <property type="entry name" value="Peptidase_S1_PA_chymotrypsin"/>
</dbReference>
<evidence type="ECO:0000256" key="3">
    <source>
        <dbReference type="ARBA" id="ARBA00022484"/>
    </source>
</evidence>
<comment type="subcellular location">
    <subcellularLocation>
        <location evidence="1">Virion</location>
    </subcellularLocation>
</comment>
<accession>A0AA48SGG2</accession>
<feature type="domain" description="SF3 helicase" evidence="19">
    <location>
        <begin position="1885"/>
        <end position="2054"/>
    </location>
</feature>
<dbReference type="Gene3D" id="3.30.70.270">
    <property type="match status" value="1"/>
</dbReference>
<dbReference type="GO" id="GO:0004197">
    <property type="term" value="F:cysteine-type endopeptidase activity"/>
    <property type="evidence" value="ECO:0007669"/>
    <property type="project" value="InterPro"/>
</dbReference>
<evidence type="ECO:0000259" key="18">
    <source>
        <dbReference type="PROSITE" id="PS50507"/>
    </source>
</evidence>
<evidence type="ECO:0000256" key="14">
    <source>
        <dbReference type="ARBA" id="ARBA00022844"/>
    </source>
</evidence>
<keyword evidence="13" id="KW-0067">ATP-binding</keyword>
<evidence type="ECO:0000256" key="8">
    <source>
        <dbReference type="ARBA" id="ARBA00022695"/>
    </source>
</evidence>
<dbReference type="InterPro" id="IPR000605">
    <property type="entry name" value="Helicase_SF3_ssDNA/RNA_vir"/>
</dbReference>
<dbReference type="GO" id="GO:0003968">
    <property type="term" value="F:RNA-directed RNA polymerase activity"/>
    <property type="evidence" value="ECO:0007669"/>
    <property type="project" value="UniProtKB-KW"/>
</dbReference>
<feature type="domain" description="Peptidase C3" evidence="20">
    <location>
        <begin position="2740"/>
        <end position="2959"/>
    </location>
</feature>
<dbReference type="InterPro" id="IPR029053">
    <property type="entry name" value="Viral_coat"/>
</dbReference>
<evidence type="ECO:0000313" key="21">
    <source>
        <dbReference type="EMBL" id="DBA13289.1"/>
    </source>
</evidence>
<organism evidence="21">
    <name type="scientific">Anacyclus depressus waikavirus</name>
    <dbReference type="NCBI Taxonomy" id="3027335"/>
    <lineage>
        <taxon>Viruses</taxon>
        <taxon>Riboviria</taxon>
        <taxon>Orthornavirae</taxon>
        <taxon>Pisuviricota</taxon>
        <taxon>Pisoniviricetes</taxon>
        <taxon>Picornavirales</taxon>
        <taxon>Secoviridae</taxon>
        <taxon>Waikavirus</taxon>
        <taxon>Ritunrivirus</taxon>
        <taxon>Waikavirus anacycli</taxon>
    </lineage>
</organism>
<dbReference type="InterPro" id="IPR007094">
    <property type="entry name" value="RNA-dir_pol_PSvirus"/>
</dbReference>
<keyword evidence="9" id="KW-0547">Nucleotide-binding</keyword>
<dbReference type="Pfam" id="PF12381">
    <property type="entry name" value="Peptidase_C3G"/>
    <property type="match status" value="1"/>
</dbReference>
<evidence type="ECO:0000256" key="5">
    <source>
        <dbReference type="ARBA" id="ARBA00022670"/>
    </source>
</evidence>
<keyword evidence="16" id="KW-0472">Membrane</keyword>
<feature type="domain" description="RdRp catalytic" evidence="18">
    <location>
        <begin position="3258"/>
        <end position="3389"/>
    </location>
</feature>
<dbReference type="GO" id="GO:0003724">
    <property type="term" value="F:RNA helicase activity"/>
    <property type="evidence" value="ECO:0007669"/>
    <property type="project" value="InterPro"/>
</dbReference>
<keyword evidence="10" id="KW-0378">Hydrolase</keyword>
<dbReference type="InterPro" id="IPR004005">
    <property type="entry name" value="Calicivirus_coat"/>
</dbReference>
<dbReference type="EMBL" id="BK062979">
    <property type="protein sequence ID" value="DBA13289.1"/>
    <property type="molecule type" value="Genomic_RNA"/>
</dbReference>
<dbReference type="GO" id="GO:0006351">
    <property type="term" value="P:DNA-templated transcription"/>
    <property type="evidence" value="ECO:0007669"/>
    <property type="project" value="InterPro"/>
</dbReference>
<proteinExistence type="predicted"/>
<dbReference type="InterPro" id="IPR044067">
    <property type="entry name" value="PCV_3C_PRO"/>
</dbReference>